<organism evidence="2 3">
    <name type="scientific">Streptomyces virginiae</name>
    <name type="common">Streptomyces cinnamonensis</name>
    <dbReference type="NCBI Taxonomy" id="1961"/>
    <lineage>
        <taxon>Bacteria</taxon>
        <taxon>Bacillati</taxon>
        <taxon>Actinomycetota</taxon>
        <taxon>Actinomycetes</taxon>
        <taxon>Kitasatosporales</taxon>
        <taxon>Streptomycetaceae</taxon>
        <taxon>Streptomyces</taxon>
    </lineage>
</organism>
<sequence length="117" mass="12424">MSDHSERAAAAAAQIRDLAEATTDPRNSYASPAEITAVTGGLRELARHLEDALRHLEVHIGRRADGDWGAPDGEGPGPNARQVRGAVQSAQAEARNMVRALDRALETLGRPGPAQKQ</sequence>
<evidence type="ECO:0000313" key="2">
    <source>
        <dbReference type="EMBL" id="GHI18267.1"/>
    </source>
</evidence>
<proteinExistence type="predicted"/>
<feature type="region of interest" description="Disordered" evidence="1">
    <location>
        <begin position="63"/>
        <end position="85"/>
    </location>
</feature>
<dbReference type="RefSeq" id="WP_053625884.1">
    <property type="nucleotide sequence ID" value="NZ_BMRU01000022.1"/>
</dbReference>
<gene>
    <name evidence="2" type="ORF">Scinn_77300</name>
</gene>
<dbReference type="EMBL" id="BNDV01000018">
    <property type="protein sequence ID" value="GHI18267.1"/>
    <property type="molecule type" value="Genomic_DNA"/>
</dbReference>
<name>A0ABQ3NZR6_STRVG</name>
<keyword evidence="3" id="KW-1185">Reference proteome</keyword>
<protein>
    <submittedName>
        <fullName evidence="2">Uncharacterized protein</fullName>
    </submittedName>
</protein>
<dbReference type="Proteomes" id="UP000660554">
    <property type="component" value="Unassembled WGS sequence"/>
</dbReference>
<reference evidence="3" key="1">
    <citation type="submission" date="2020-09" db="EMBL/GenBank/DDBJ databases">
        <title>Whole genome shotgun sequence of Streptomyces cinnamonensis NBRC 15873.</title>
        <authorList>
            <person name="Komaki H."/>
            <person name="Tamura T."/>
        </authorList>
    </citation>
    <scope>NUCLEOTIDE SEQUENCE [LARGE SCALE GENOMIC DNA]</scope>
    <source>
        <strain evidence="3">NBRC 15873</strain>
    </source>
</reference>
<evidence type="ECO:0000256" key="1">
    <source>
        <dbReference type="SAM" id="MobiDB-lite"/>
    </source>
</evidence>
<feature type="region of interest" description="Disordered" evidence="1">
    <location>
        <begin position="1"/>
        <end position="32"/>
    </location>
</feature>
<dbReference type="GeneID" id="86954280"/>
<evidence type="ECO:0000313" key="3">
    <source>
        <dbReference type="Proteomes" id="UP000660554"/>
    </source>
</evidence>
<comment type="caution">
    <text evidence="2">The sequence shown here is derived from an EMBL/GenBank/DDBJ whole genome shotgun (WGS) entry which is preliminary data.</text>
</comment>
<accession>A0ABQ3NZR6</accession>